<name>A0ABT6ZU45_9ACTN</name>
<gene>
    <name evidence="2" type="ORF">NMN56_009400</name>
</gene>
<feature type="domain" description="AB hydrolase-1" evidence="1">
    <location>
        <begin position="10"/>
        <end position="224"/>
    </location>
</feature>
<accession>A0ABT6ZU45</accession>
<organism evidence="2 3">
    <name type="scientific">Streptomyces iconiensis</name>
    <dbReference type="NCBI Taxonomy" id="1384038"/>
    <lineage>
        <taxon>Bacteria</taxon>
        <taxon>Bacillati</taxon>
        <taxon>Actinomycetota</taxon>
        <taxon>Actinomycetes</taxon>
        <taxon>Kitasatosporales</taxon>
        <taxon>Streptomycetaceae</taxon>
        <taxon>Streptomyces</taxon>
    </lineage>
</organism>
<keyword evidence="3" id="KW-1185">Reference proteome</keyword>
<dbReference type="PANTHER" id="PTHR37017">
    <property type="entry name" value="AB HYDROLASE-1 DOMAIN-CONTAINING PROTEIN-RELATED"/>
    <property type="match status" value="1"/>
</dbReference>
<evidence type="ECO:0000259" key="1">
    <source>
        <dbReference type="Pfam" id="PF12697"/>
    </source>
</evidence>
<dbReference type="InterPro" id="IPR052897">
    <property type="entry name" value="Sec-Metab_Biosynth_Hydrolase"/>
</dbReference>
<dbReference type="SUPFAM" id="SSF53474">
    <property type="entry name" value="alpha/beta-Hydrolases"/>
    <property type="match status" value="1"/>
</dbReference>
<dbReference type="Gene3D" id="3.40.50.1820">
    <property type="entry name" value="alpha/beta hydrolase"/>
    <property type="match status" value="1"/>
</dbReference>
<evidence type="ECO:0000313" key="2">
    <source>
        <dbReference type="EMBL" id="MDJ1132161.1"/>
    </source>
</evidence>
<dbReference type="RefSeq" id="WP_274042476.1">
    <property type="nucleotide sequence ID" value="NZ_JANCPR020000007.1"/>
</dbReference>
<comment type="caution">
    <text evidence="2">The sequence shown here is derived from an EMBL/GenBank/DDBJ whole genome shotgun (WGS) entry which is preliminary data.</text>
</comment>
<sequence>MSSPAARASFLLVHGAWHRPTCWNALRDLLAANGHRSRTVALPSTGPQGTPAAGMYDDAEEIAAHLRQMDGPVVLVAHSYAGLPATQLPTDQGNLAHLVYLSAYMPAEGESLNSIHGAPTPEDEDLTGTHPSIFDNPRVALYAELPDDQAEDAIGQLVGQSNRSFQQQVTRAAWRTVPSTYVLCTRDRAMPPALQEQMSGHASAVERLDAGHSAFLTAPAELAALLGGIASGITGN</sequence>
<dbReference type="EMBL" id="JANCPR020000007">
    <property type="protein sequence ID" value="MDJ1132161.1"/>
    <property type="molecule type" value="Genomic_DNA"/>
</dbReference>
<proteinExistence type="predicted"/>
<dbReference type="PANTHER" id="PTHR37017:SF11">
    <property type="entry name" value="ESTERASE_LIPASE_THIOESTERASE DOMAIN-CONTAINING PROTEIN"/>
    <property type="match status" value="1"/>
</dbReference>
<protein>
    <submittedName>
        <fullName evidence="2">Alpha/beta hydrolase</fullName>
    </submittedName>
</protein>
<evidence type="ECO:0000313" key="3">
    <source>
        <dbReference type="Proteomes" id="UP001214441"/>
    </source>
</evidence>
<dbReference type="InterPro" id="IPR000073">
    <property type="entry name" value="AB_hydrolase_1"/>
</dbReference>
<reference evidence="2 3" key="1">
    <citation type="submission" date="2023-05" db="EMBL/GenBank/DDBJ databases">
        <title>Streptantibioticus silvisoli sp. nov., acidotolerant actinomycetes 1 from pine litter.</title>
        <authorList>
            <person name="Swiecimska M."/>
            <person name="Golinska P."/>
            <person name="Sangal V."/>
            <person name="Wachnowicz B."/>
            <person name="Goodfellow M."/>
        </authorList>
    </citation>
    <scope>NUCLEOTIDE SEQUENCE [LARGE SCALE GENOMIC DNA]</scope>
    <source>
        <strain evidence="2 3">DSM 42109</strain>
    </source>
</reference>
<dbReference type="GO" id="GO:0016787">
    <property type="term" value="F:hydrolase activity"/>
    <property type="evidence" value="ECO:0007669"/>
    <property type="project" value="UniProtKB-KW"/>
</dbReference>
<dbReference type="InterPro" id="IPR029058">
    <property type="entry name" value="AB_hydrolase_fold"/>
</dbReference>
<dbReference type="Proteomes" id="UP001214441">
    <property type="component" value="Unassembled WGS sequence"/>
</dbReference>
<dbReference type="Pfam" id="PF12697">
    <property type="entry name" value="Abhydrolase_6"/>
    <property type="match status" value="1"/>
</dbReference>
<keyword evidence="2" id="KW-0378">Hydrolase</keyword>